<gene>
    <name evidence="1" type="ORF">OMM_07384</name>
</gene>
<reference evidence="2" key="1">
    <citation type="submission" date="2012-11" db="EMBL/GenBank/DDBJ databases">
        <authorList>
            <person name="Lucero-Rivera Y.E."/>
            <person name="Tovar-Ramirez D."/>
        </authorList>
    </citation>
    <scope>NUCLEOTIDE SEQUENCE [LARGE SCALE GENOMIC DNA]</scope>
    <source>
        <strain evidence="2">Araruama</strain>
    </source>
</reference>
<dbReference type="EMBL" id="ATBP01000123">
    <property type="protein sequence ID" value="ETR72675.1"/>
    <property type="molecule type" value="Genomic_DNA"/>
</dbReference>
<evidence type="ECO:0000313" key="1">
    <source>
        <dbReference type="EMBL" id="ETR72675.1"/>
    </source>
</evidence>
<dbReference type="Proteomes" id="UP000189670">
    <property type="component" value="Unassembled WGS sequence"/>
</dbReference>
<protein>
    <submittedName>
        <fullName evidence="1">Uncharacterized protein</fullName>
    </submittedName>
</protein>
<proteinExistence type="predicted"/>
<accession>A0A1V1PDC7</accession>
<evidence type="ECO:0000313" key="2">
    <source>
        <dbReference type="Proteomes" id="UP000189670"/>
    </source>
</evidence>
<sequence>MSAWDYRVIRKEHKETNSITYHIHEVYYSDNGTIESWTERPVQPLGENLFELREDIRYFLRAFRRPVLEEKIIEGKPQLVNDDDHYEINPGHYFEFMDRTSIALDYVYQFLGSHPLISKEPQLKAVYQKVEDALADLYQLSGRLDDKQENN</sequence>
<dbReference type="AlphaFoldDB" id="A0A1V1PDC7"/>
<comment type="caution">
    <text evidence="1">The sequence shown here is derived from an EMBL/GenBank/DDBJ whole genome shotgun (WGS) entry which is preliminary data.</text>
</comment>
<name>A0A1V1PDC7_9BACT</name>
<organism evidence="1 2">
    <name type="scientific">Candidatus Magnetoglobus multicellularis str. Araruama</name>
    <dbReference type="NCBI Taxonomy" id="890399"/>
    <lineage>
        <taxon>Bacteria</taxon>
        <taxon>Pseudomonadati</taxon>
        <taxon>Thermodesulfobacteriota</taxon>
        <taxon>Desulfobacteria</taxon>
        <taxon>Desulfobacterales</taxon>
        <taxon>Desulfobacteraceae</taxon>
        <taxon>Candidatus Magnetoglobus</taxon>
    </lineage>
</organism>